<keyword evidence="2" id="KW-0812">Transmembrane</keyword>
<keyword evidence="2" id="KW-1133">Transmembrane helix</keyword>
<reference evidence="3" key="1">
    <citation type="submission" date="2020-04" db="EMBL/GenBank/DDBJ databases">
        <authorList>
            <person name="Chiriac C."/>
            <person name="Salcher M."/>
            <person name="Ghai R."/>
            <person name="Kavagutti S V."/>
        </authorList>
    </citation>
    <scope>NUCLEOTIDE SEQUENCE</scope>
</reference>
<dbReference type="EMBL" id="LR796601">
    <property type="protein sequence ID" value="CAB4153623.1"/>
    <property type="molecule type" value="Genomic_DNA"/>
</dbReference>
<organism evidence="3">
    <name type="scientific">uncultured Caudovirales phage</name>
    <dbReference type="NCBI Taxonomy" id="2100421"/>
    <lineage>
        <taxon>Viruses</taxon>
        <taxon>Duplodnaviria</taxon>
        <taxon>Heunggongvirae</taxon>
        <taxon>Uroviricota</taxon>
        <taxon>Caudoviricetes</taxon>
        <taxon>Peduoviridae</taxon>
        <taxon>Maltschvirus</taxon>
        <taxon>Maltschvirus maltsch</taxon>
    </lineage>
</organism>
<evidence type="ECO:0000256" key="1">
    <source>
        <dbReference type="SAM" id="Coils"/>
    </source>
</evidence>
<gene>
    <name evidence="3" type="ORF">UFOVP628_10</name>
</gene>
<feature type="coiled-coil region" evidence="1">
    <location>
        <begin position="37"/>
        <end position="67"/>
    </location>
</feature>
<evidence type="ECO:0000256" key="2">
    <source>
        <dbReference type="SAM" id="Phobius"/>
    </source>
</evidence>
<proteinExistence type="predicted"/>
<name>A0A6J5N917_9CAUD</name>
<protein>
    <submittedName>
        <fullName evidence="3">Uncharacterized protein</fullName>
    </submittedName>
</protein>
<keyword evidence="2" id="KW-0472">Membrane</keyword>
<keyword evidence="1" id="KW-0175">Coiled coil</keyword>
<evidence type="ECO:0000313" key="3">
    <source>
        <dbReference type="EMBL" id="CAB4153623.1"/>
    </source>
</evidence>
<feature type="transmembrane region" description="Helical" evidence="2">
    <location>
        <begin position="14"/>
        <end position="38"/>
    </location>
</feature>
<sequence length="72" mass="8372">MATNSSDQEHDDTAFLVVIILLVVLLLGLTPVVVDMYLETKAALIELKDEKRNLQRMRREFEQQQRKGKKDE</sequence>
<accession>A0A6J5N917</accession>